<dbReference type="Pfam" id="PF02472">
    <property type="entry name" value="ExbD"/>
    <property type="match status" value="1"/>
</dbReference>
<evidence type="ECO:0000256" key="3">
    <source>
        <dbReference type="ARBA" id="ARBA00022475"/>
    </source>
</evidence>
<name>A0A1H4BGC1_9RHOB</name>
<dbReference type="EMBL" id="FNQM01000005">
    <property type="protein sequence ID" value="SEA47255.1"/>
    <property type="molecule type" value="Genomic_DNA"/>
</dbReference>
<feature type="transmembrane region" description="Helical" evidence="8">
    <location>
        <begin position="20"/>
        <end position="38"/>
    </location>
</feature>
<dbReference type="PANTHER" id="PTHR30558">
    <property type="entry name" value="EXBD MEMBRANE COMPONENT OF PMF-DRIVEN MACROMOLECULE IMPORT SYSTEM"/>
    <property type="match status" value="1"/>
</dbReference>
<comment type="subcellular location">
    <subcellularLocation>
        <location evidence="1">Cell membrane</location>
        <topology evidence="1">Single-pass membrane protein</topology>
    </subcellularLocation>
    <subcellularLocation>
        <location evidence="7">Cell membrane</location>
        <topology evidence="7">Single-pass type II membrane protein</topology>
    </subcellularLocation>
</comment>
<dbReference type="RefSeq" id="WP_093253246.1">
    <property type="nucleotide sequence ID" value="NZ_FNQM01000005.1"/>
</dbReference>
<keyword evidence="6 8" id="KW-0472">Membrane</keyword>
<evidence type="ECO:0000256" key="1">
    <source>
        <dbReference type="ARBA" id="ARBA00004162"/>
    </source>
</evidence>
<evidence type="ECO:0000256" key="5">
    <source>
        <dbReference type="ARBA" id="ARBA00022989"/>
    </source>
</evidence>
<keyword evidence="7" id="KW-0653">Protein transport</keyword>
<evidence type="ECO:0000256" key="2">
    <source>
        <dbReference type="ARBA" id="ARBA00005811"/>
    </source>
</evidence>
<evidence type="ECO:0000256" key="4">
    <source>
        <dbReference type="ARBA" id="ARBA00022692"/>
    </source>
</evidence>
<evidence type="ECO:0000256" key="6">
    <source>
        <dbReference type="ARBA" id="ARBA00023136"/>
    </source>
</evidence>
<dbReference type="GO" id="GO:0015031">
    <property type="term" value="P:protein transport"/>
    <property type="evidence" value="ECO:0007669"/>
    <property type="project" value="UniProtKB-KW"/>
</dbReference>
<organism evidence="9 10">
    <name type="scientific">Rubrimonas cliftonensis</name>
    <dbReference type="NCBI Taxonomy" id="89524"/>
    <lineage>
        <taxon>Bacteria</taxon>
        <taxon>Pseudomonadati</taxon>
        <taxon>Pseudomonadota</taxon>
        <taxon>Alphaproteobacteria</taxon>
        <taxon>Rhodobacterales</taxon>
        <taxon>Paracoccaceae</taxon>
        <taxon>Rubrimonas</taxon>
    </lineage>
</organism>
<dbReference type="InterPro" id="IPR003400">
    <property type="entry name" value="ExbD"/>
</dbReference>
<keyword evidence="10" id="KW-1185">Reference proteome</keyword>
<keyword evidence="4 7" id="KW-0812">Transmembrane</keyword>
<dbReference type="STRING" id="89524.SAMN05444370_105198"/>
<comment type="similarity">
    <text evidence="2 7">Belongs to the ExbD/TolR family.</text>
</comment>
<dbReference type="GO" id="GO:0005886">
    <property type="term" value="C:plasma membrane"/>
    <property type="evidence" value="ECO:0007669"/>
    <property type="project" value="UniProtKB-SubCell"/>
</dbReference>
<gene>
    <name evidence="9" type="ORF">SAMN05444370_105198</name>
</gene>
<dbReference type="Gene3D" id="3.30.420.270">
    <property type="match status" value="1"/>
</dbReference>
<keyword evidence="3" id="KW-1003">Cell membrane</keyword>
<evidence type="ECO:0000256" key="7">
    <source>
        <dbReference type="RuleBase" id="RU003879"/>
    </source>
</evidence>
<evidence type="ECO:0000256" key="8">
    <source>
        <dbReference type="SAM" id="Phobius"/>
    </source>
</evidence>
<keyword evidence="7" id="KW-0813">Transport</keyword>
<dbReference type="AlphaFoldDB" id="A0A1H4BGC1"/>
<evidence type="ECO:0000313" key="10">
    <source>
        <dbReference type="Proteomes" id="UP000198703"/>
    </source>
</evidence>
<sequence>MDPHGFRLARRPRRAPRETIVALIDVVFFLLVFFMLIGRMDANAPFEVVPPVSDLGAPLPQGGLTVSVSESGALALDGAPADLPAILAAVAGAAEGGGPKPFVRINAHARAPLGAVLPLAEALREAGAAEAALVVTPTAAP</sequence>
<protein>
    <submittedName>
        <fullName evidence="9">Biopolymer transport protein ExbD</fullName>
    </submittedName>
</protein>
<accession>A0A1H4BGC1</accession>
<dbReference type="OrthoDB" id="7853746at2"/>
<dbReference type="PANTHER" id="PTHR30558:SF3">
    <property type="entry name" value="BIOPOLYMER TRANSPORT PROTEIN EXBD-RELATED"/>
    <property type="match status" value="1"/>
</dbReference>
<reference evidence="9 10" key="1">
    <citation type="submission" date="2016-10" db="EMBL/GenBank/DDBJ databases">
        <authorList>
            <person name="de Groot N.N."/>
        </authorList>
    </citation>
    <scope>NUCLEOTIDE SEQUENCE [LARGE SCALE GENOMIC DNA]</scope>
    <source>
        <strain evidence="9 10">DSM 15345</strain>
    </source>
</reference>
<dbReference type="Proteomes" id="UP000198703">
    <property type="component" value="Unassembled WGS sequence"/>
</dbReference>
<evidence type="ECO:0000313" key="9">
    <source>
        <dbReference type="EMBL" id="SEA47255.1"/>
    </source>
</evidence>
<keyword evidence="5 8" id="KW-1133">Transmembrane helix</keyword>
<proteinExistence type="inferred from homology"/>
<dbReference type="GO" id="GO:0022857">
    <property type="term" value="F:transmembrane transporter activity"/>
    <property type="evidence" value="ECO:0007669"/>
    <property type="project" value="InterPro"/>
</dbReference>